<dbReference type="Proteomes" id="UP000236311">
    <property type="component" value="Unassembled WGS sequence"/>
</dbReference>
<keyword evidence="3" id="KW-1185">Reference proteome</keyword>
<dbReference type="RefSeq" id="WP_207656157.1">
    <property type="nucleotide sequence ID" value="NZ_JANJZD010000010.1"/>
</dbReference>
<evidence type="ECO:0000313" key="3">
    <source>
        <dbReference type="Proteomes" id="UP000236311"/>
    </source>
</evidence>
<proteinExistence type="predicted"/>
<dbReference type="InterPro" id="IPR041501">
    <property type="entry name" value="DarA_C"/>
</dbReference>
<reference evidence="2 3" key="1">
    <citation type="submission" date="2018-01" db="EMBL/GenBank/DDBJ databases">
        <authorList>
            <person name="Gaut B.S."/>
            <person name="Morton B.R."/>
            <person name="Clegg M.T."/>
            <person name="Duvall M.R."/>
        </authorList>
    </citation>
    <scope>NUCLEOTIDE SEQUENCE [LARGE SCALE GENOMIC DNA]</scope>
    <source>
        <strain evidence="2">GP69</strain>
    </source>
</reference>
<accession>A0A2K4ZGQ9</accession>
<sequence length="128" mass="14574">MVKYYSTQRPVSPGTFSREGAGRIVNFDNKQFCEEIGRDAWGYIEHEEPLSAAQMEAYELTMGGMKKFWCVTTSVNDRGRVAANITNVIEAVCQPENSSTSTSRRDIYNDWFPSQEEAEKFVEEARQA</sequence>
<protein>
    <recommendedName>
        <fullName evidence="1">Defence against restriction A C-terminal domain-containing protein</fullName>
    </recommendedName>
</protein>
<name>A0A2K4ZGQ9_9FIRM</name>
<feature type="domain" description="Defence against restriction A C-terminal" evidence="1">
    <location>
        <begin position="3"/>
        <end position="62"/>
    </location>
</feature>
<evidence type="ECO:0000313" key="2">
    <source>
        <dbReference type="EMBL" id="SOY29651.1"/>
    </source>
</evidence>
<organism evidence="2 3">
    <name type="scientific">Acetatifactor muris</name>
    <dbReference type="NCBI Taxonomy" id="879566"/>
    <lineage>
        <taxon>Bacteria</taxon>
        <taxon>Bacillati</taxon>
        <taxon>Bacillota</taxon>
        <taxon>Clostridia</taxon>
        <taxon>Lachnospirales</taxon>
        <taxon>Lachnospiraceae</taxon>
        <taxon>Acetatifactor</taxon>
    </lineage>
</organism>
<gene>
    <name evidence="2" type="ORF">AMURIS_02372</name>
</gene>
<dbReference type="Pfam" id="PF18789">
    <property type="entry name" value="DarA_C"/>
    <property type="match status" value="1"/>
</dbReference>
<evidence type="ECO:0000259" key="1">
    <source>
        <dbReference type="Pfam" id="PF18789"/>
    </source>
</evidence>
<dbReference type="EMBL" id="OFSM01000011">
    <property type="protein sequence ID" value="SOY29651.1"/>
    <property type="molecule type" value="Genomic_DNA"/>
</dbReference>
<dbReference type="AlphaFoldDB" id="A0A2K4ZGQ9"/>